<organism evidence="3 4">
    <name type="scientific">Micromonospora eburnea</name>
    <dbReference type="NCBI Taxonomy" id="227316"/>
    <lineage>
        <taxon>Bacteria</taxon>
        <taxon>Bacillati</taxon>
        <taxon>Actinomycetota</taxon>
        <taxon>Actinomycetes</taxon>
        <taxon>Micromonosporales</taxon>
        <taxon>Micromonosporaceae</taxon>
        <taxon>Micromonospora</taxon>
    </lineage>
</organism>
<gene>
    <name evidence="3" type="ORF">GA0070604_5300</name>
</gene>
<evidence type="ECO:0000256" key="2">
    <source>
        <dbReference type="SAM" id="Phobius"/>
    </source>
</evidence>
<proteinExistence type="predicted"/>
<feature type="region of interest" description="Disordered" evidence="1">
    <location>
        <begin position="117"/>
        <end position="147"/>
    </location>
</feature>
<evidence type="ECO:0000256" key="1">
    <source>
        <dbReference type="SAM" id="MobiDB-lite"/>
    </source>
</evidence>
<keyword evidence="2" id="KW-1133">Transmembrane helix</keyword>
<dbReference type="EMBL" id="FMHY01000002">
    <property type="protein sequence ID" value="SCL64829.1"/>
    <property type="molecule type" value="Genomic_DNA"/>
</dbReference>
<dbReference type="RefSeq" id="WP_091124246.1">
    <property type="nucleotide sequence ID" value="NZ_FMHY01000002.1"/>
</dbReference>
<accession>A0A1C6VEP1</accession>
<sequence>MDQILPTILSVAAKLPSIAVLVIGLVLAAMRRDRLPRSARVLLRSGVVVLLVVVLAALAWNLVFSNLATADWVRDGGYQRISLLALLFDGLVSVGNPIGFGLLIGAVLAGRRPAEPPVDPVRSAAAPAPHPASTASGWGGSAPGAGR</sequence>
<dbReference type="Proteomes" id="UP000199696">
    <property type="component" value="Unassembled WGS sequence"/>
</dbReference>
<keyword evidence="2" id="KW-0472">Membrane</keyword>
<dbReference type="AlphaFoldDB" id="A0A1C6VEP1"/>
<evidence type="ECO:0000313" key="4">
    <source>
        <dbReference type="Proteomes" id="UP000199696"/>
    </source>
</evidence>
<feature type="compositionally biased region" description="Low complexity" evidence="1">
    <location>
        <begin position="123"/>
        <end position="136"/>
    </location>
</feature>
<keyword evidence="4" id="KW-1185">Reference proteome</keyword>
<dbReference type="OrthoDB" id="10006363at2"/>
<feature type="compositionally biased region" description="Gly residues" evidence="1">
    <location>
        <begin position="137"/>
        <end position="147"/>
    </location>
</feature>
<keyword evidence="2" id="KW-0812">Transmembrane</keyword>
<feature type="transmembrane region" description="Helical" evidence="2">
    <location>
        <begin position="83"/>
        <end position="109"/>
    </location>
</feature>
<feature type="transmembrane region" description="Helical" evidence="2">
    <location>
        <begin position="41"/>
        <end position="63"/>
    </location>
</feature>
<feature type="transmembrane region" description="Helical" evidence="2">
    <location>
        <begin position="6"/>
        <end position="29"/>
    </location>
</feature>
<name>A0A1C6VEP1_9ACTN</name>
<protein>
    <submittedName>
        <fullName evidence="3">Uncharacterized protein</fullName>
    </submittedName>
</protein>
<evidence type="ECO:0000313" key="3">
    <source>
        <dbReference type="EMBL" id="SCL64829.1"/>
    </source>
</evidence>
<reference evidence="4" key="1">
    <citation type="submission" date="2016-06" db="EMBL/GenBank/DDBJ databases">
        <authorList>
            <person name="Varghese N."/>
            <person name="Submissions Spin"/>
        </authorList>
    </citation>
    <scope>NUCLEOTIDE SEQUENCE [LARGE SCALE GENOMIC DNA]</scope>
    <source>
        <strain evidence="4">DSM 44814</strain>
    </source>
</reference>